<evidence type="ECO:0000256" key="6">
    <source>
        <dbReference type="ARBA" id="ARBA00023125"/>
    </source>
</evidence>
<feature type="binding site" evidence="8">
    <location>
        <position position="105"/>
    </location>
    <ligand>
        <name>Mg(2+)</name>
        <dbReference type="ChEBI" id="CHEBI:18420"/>
        <note>catalytic</note>
    </ligand>
</feature>
<dbReference type="Gene3D" id="1.10.290.10">
    <property type="entry name" value="Topoisomerase I, domain 4"/>
    <property type="match status" value="1"/>
</dbReference>
<feature type="binding site" evidence="8">
    <location>
        <position position="9"/>
    </location>
    <ligand>
        <name>Mg(2+)</name>
        <dbReference type="ChEBI" id="CHEBI:18420"/>
        <note>catalytic</note>
    </ligand>
</feature>
<dbReference type="PROSITE" id="PS52039">
    <property type="entry name" value="TOPO_IA_2"/>
    <property type="match status" value="1"/>
</dbReference>
<dbReference type="InterPro" id="IPR003601">
    <property type="entry name" value="Topo_IA_2"/>
</dbReference>
<dbReference type="InterPro" id="IPR013824">
    <property type="entry name" value="Topo_IA_cen_sub1"/>
</dbReference>
<feature type="active site" description="O-(5'-phospho-DNA)-tyrosine intermediate" evidence="8">
    <location>
        <position position="311"/>
    </location>
</feature>
<dbReference type="InterPro" id="IPR034144">
    <property type="entry name" value="TOPRIM_TopoIII"/>
</dbReference>
<dbReference type="GO" id="GO:0006310">
    <property type="term" value="P:DNA recombination"/>
    <property type="evidence" value="ECO:0007669"/>
    <property type="project" value="TreeGrafter"/>
</dbReference>
<evidence type="ECO:0000259" key="10">
    <source>
        <dbReference type="PROSITE" id="PS50880"/>
    </source>
</evidence>
<dbReference type="InterPro" id="IPR000380">
    <property type="entry name" value="Topo_IA"/>
</dbReference>
<comment type="cofactor">
    <cofactor evidence="8">
        <name>Mg(2+)</name>
        <dbReference type="ChEBI" id="CHEBI:18420"/>
    </cofactor>
</comment>
<evidence type="ECO:0000256" key="4">
    <source>
        <dbReference type="ARBA" id="ARBA00022842"/>
    </source>
</evidence>
<dbReference type="InterPro" id="IPR003602">
    <property type="entry name" value="Topo_IA_DNA-bd_dom"/>
</dbReference>
<dbReference type="SUPFAM" id="SSF56712">
    <property type="entry name" value="Prokaryotic type I DNA topoisomerase"/>
    <property type="match status" value="1"/>
</dbReference>
<comment type="caution">
    <text evidence="8">Lacks conserved residue(s) required for the propagation of feature annotation.</text>
</comment>
<evidence type="ECO:0000259" key="11">
    <source>
        <dbReference type="PROSITE" id="PS52039"/>
    </source>
</evidence>
<dbReference type="InterPro" id="IPR013825">
    <property type="entry name" value="Topo_IA_cen_sub2"/>
</dbReference>
<keyword evidence="3 8" id="KW-0479">Metal-binding</keyword>
<organism evidence="12 13">
    <name type="scientific">Alkalibaculum sporogenes</name>
    <dbReference type="NCBI Taxonomy" id="2655001"/>
    <lineage>
        <taxon>Bacteria</taxon>
        <taxon>Bacillati</taxon>
        <taxon>Bacillota</taxon>
        <taxon>Clostridia</taxon>
        <taxon>Eubacteriales</taxon>
        <taxon>Eubacteriaceae</taxon>
        <taxon>Alkalibaculum</taxon>
    </lineage>
</organism>
<keyword evidence="6 8" id="KW-0238">DNA-binding</keyword>
<evidence type="ECO:0000313" key="12">
    <source>
        <dbReference type="EMBL" id="MPW26650.1"/>
    </source>
</evidence>
<feature type="site" description="Interaction with DNA" evidence="8">
    <location>
        <position position="176"/>
    </location>
</feature>
<dbReference type="RefSeq" id="WP_152805360.1">
    <property type="nucleotide sequence ID" value="NZ_WHNX01000023.1"/>
</dbReference>
<dbReference type="CDD" id="cd00186">
    <property type="entry name" value="TOP1Ac"/>
    <property type="match status" value="1"/>
</dbReference>
<evidence type="ECO:0000256" key="8">
    <source>
        <dbReference type="HAMAP-Rule" id="MF_00953"/>
    </source>
</evidence>
<dbReference type="PANTHER" id="PTHR11390">
    <property type="entry name" value="PROKARYOTIC DNA TOPOISOMERASE"/>
    <property type="match status" value="1"/>
</dbReference>
<dbReference type="NCBIfam" id="NF005829">
    <property type="entry name" value="PRK07726.1"/>
    <property type="match status" value="1"/>
</dbReference>
<gene>
    <name evidence="8 12" type="primary">topB</name>
    <name evidence="12" type="ORF">GC105_12710</name>
</gene>
<comment type="similarity">
    <text evidence="2 8">Belongs to the type IA topoisomerase family.</text>
</comment>
<dbReference type="InterPro" id="IPR023406">
    <property type="entry name" value="Topo_IA_AS"/>
</dbReference>
<reference evidence="12 13" key="1">
    <citation type="submission" date="2019-10" db="EMBL/GenBank/DDBJ databases">
        <title>Alkalibaculum tamaniensis sp.nov., a new alkaliphilic acetogen, isolated on methoxylated aromatics from a mud volcano.</title>
        <authorList>
            <person name="Khomyakova M.A."/>
            <person name="Merkel A.Y."/>
            <person name="Bonch-Osmolovskaya E.A."/>
            <person name="Slobodkin A.I."/>
        </authorList>
    </citation>
    <scope>NUCLEOTIDE SEQUENCE [LARGE SCALE GENOMIC DNA]</scope>
    <source>
        <strain evidence="12 13">M08DMB</strain>
    </source>
</reference>
<dbReference type="GO" id="GO:0043597">
    <property type="term" value="C:cytoplasmic replication fork"/>
    <property type="evidence" value="ECO:0007669"/>
    <property type="project" value="TreeGrafter"/>
</dbReference>
<dbReference type="GO" id="GO:0000287">
    <property type="term" value="F:magnesium ion binding"/>
    <property type="evidence" value="ECO:0007669"/>
    <property type="project" value="UniProtKB-UniRule"/>
</dbReference>
<dbReference type="InterPro" id="IPR005738">
    <property type="entry name" value="TopoIII"/>
</dbReference>
<dbReference type="InterPro" id="IPR006171">
    <property type="entry name" value="TOPRIM_dom"/>
</dbReference>
<dbReference type="Pfam" id="PF01751">
    <property type="entry name" value="Toprim"/>
    <property type="match status" value="1"/>
</dbReference>
<keyword evidence="7 8" id="KW-0413">Isomerase</keyword>
<sequence length="721" mass="81969">MSKKLIIAEKPSVARDIARVIKCTKKGDGIIEGSDYIITWALGHLVELAPPENYDEKYKSWNMIDLPIIPSQLKLEVIKKTTKQYHTVKKQLNRNDVSEIVIATDAGREGELVARWILEKAHNKKPIKRLWISSVTDKAIQEGFKQLKDGKNYDNLYSSALARATSDWIVGINATRALTCKYNAQLSCGRVHTPTLNLIADRENEIKYFTPKVYKELKLVANGISFLWKDQKTSESRIFNENSIQTLVEKCKKSTQAKVVLVDKKEKSLYPPQLYDLTELQRDANRLFDFSAKETLSIAQRLYENHKILTYPRTDSKYISSDIVGTLKDRLAAINSGEYQHLVKKIRTIKSQKHFVDNSKVSDHHALIPTEQKVSIGILSDSERKIFDLVVKRFLSVLYPPYKYEQTTIKVEVSKEIFTASGKHPIDLGWKEIYLRDNAHDENMEVLIPNLKNDQFLNINELNAVEGKTSPPSLFNEGTLLSAMENPSKYMSKKDNKLAKILGESSGLGTVATRADIIEKLFNKFYVEKRGKDIITTSKGRQLLELVPEDLKAPDLTATWEQKLDAIKTGKLKKDSFIDEIKVYTKEIIEEIQTDDGKFVHDNISGEKCSKCGKHMLQEKDKVGLVLVCVDRECGNRKRLSKVTNARCPNCKKKLTMVGEGEGQIFTCTCGHREKLSSFNQRKSKENKSISKKEAQKYLKKNNDESEVNSALADALSKLKL</sequence>
<dbReference type="PRINTS" id="PR00417">
    <property type="entry name" value="PRTPISMRASEI"/>
</dbReference>
<protein>
    <recommendedName>
        <fullName evidence="8">DNA topoisomerase 3</fullName>
        <ecNumber evidence="8">5.6.2.1</ecNumber>
    </recommendedName>
    <alternativeName>
        <fullName evidence="8">DNA topoisomerase III</fullName>
    </alternativeName>
</protein>
<feature type="domain" description="Topo IA-type catalytic" evidence="11">
    <location>
        <begin position="153"/>
        <end position="589"/>
    </location>
</feature>
<dbReference type="PANTHER" id="PTHR11390:SF21">
    <property type="entry name" value="DNA TOPOISOMERASE 3-ALPHA"/>
    <property type="match status" value="1"/>
</dbReference>
<dbReference type="Proteomes" id="UP000440004">
    <property type="component" value="Unassembled WGS sequence"/>
</dbReference>
<dbReference type="Gene3D" id="3.40.50.140">
    <property type="match status" value="1"/>
</dbReference>
<feature type="region of interest" description="Disordered" evidence="9">
    <location>
        <begin position="681"/>
        <end position="702"/>
    </location>
</feature>
<dbReference type="GO" id="GO:0006281">
    <property type="term" value="P:DNA repair"/>
    <property type="evidence" value="ECO:0007669"/>
    <property type="project" value="TreeGrafter"/>
</dbReference>
<dbReference type="GO" id="GO:0003677">
    <property type="term" value="F:DNA binding"/>
    <property type="evidence" value="ECO:0007669"/>
    <property type="project" value="UniProtKB-KW"/>
</dbReference>
<proteinExistence type="inferred from homology"/>
<comment type="caution">
    <text evidence="12">The sequence shown here is derived from an EMBL/GenBank/DDBJ whole genome shotgun (WGS) entry which is preliminary data.</text>
</comment>
<dbReference type="SMART" id="SM00493">
    <property type="entry name" value="TOPRIM"/>
    <property type="match status" value="1"/>
</dbReference>
<dbReference type="EMBL" id="WHNX01000023">
    <property type="protein sequence ID" value="MPW26650.1"/>
    <property type="molecule type" value="Genomic_DNA"/>
</dbReference>
<dbReference type="InterPro" id="IPR023405">
    <property type="entry name" value="Topo_IA_core_domain"/>
</dbReference>
<evidence type="ECO:0000256" key="1">
    <source>
        <dbReference type="ARBA" id="ARBA00000213"/>
    </source>
</evidence>
<keyword evidence="4 8" id="KW-0460">Magnesium</keyword>
<evidence type="ECO:0000313" key="13">
    <source>
        <dbReference type="Proteomes" id="UP000440004"/>
    </source>
</evidence>
<evidence type="ECO:0000256" key="2">
    <source>
        <dbReference type="ARBA" id="ARBA00009446"/>
    </source>
</evidence>
<dbReference type="GO" id="GO:0003917">
    <property type="term" value="F:DNA topoisomerase type I (single strand cut, ATP-independent) activity"/>
    <property type="evidence" value="ECO:0007669"/>
    <property type="project" value="UniProtKB-UniRule"/>
</dbReference>
<evidence type="ECO:0000256" key="3">
    <source>
        <dbReference type="ARBA" id="ARBA00022723"/>
    </source>
</evidence>
<feature type="domain" description="Toprim" evidence="10">
    <location>
        <begin position="3"/>
        <end position="136"/>
    </location>
</feature>
<dbReference type="PROSITE" id="PS00396">
    <property type="entry name" value="TOPO_IA_1"/>
    <property type="match status" value="1"/>
</dbReference>
<feature type="site" description="Interaction with DNA" evidence="8">
    <location>
        <position position="313"/>
    </location>
</feature>
<dbReference type="Pfam" id="PF01131">
    <property type="entry name" value="Topoisom_bac"/>
    <property type="match status" value="1"/>
</dbReference>
<dbReference type="PROSITE" id="PS50880">
    <property type="entry name" value="TOPRIM"/>
    <property type="match status" value="1"/>
</dbReference>
<evidence type="ECO:0000256" key="7">
    <source>
        <dbReference type="ARBA" id="ARBA00023235"/>
    </source>
</evidence>
<dbReference type="NCBIfam" id="TIGR01056">
    <property type="entry name" value="topB"/>
    <property type="match status" value="1"/>
</dbReference>
<dbReference type="SMART" id="SM00437">
    <property type="entry name" value="TOP1Ac"/>
    <property type="match status" value="1"/>
</dbReference>
<dbReference type="InterPro" id="IPR013497">
    <property type="entry name" value="Topo_IA_cen"/>
</dbReference>
<comment type="function">
    <text evidence="8">Releases the supercoiling and torsional tension of DNA, which is introduced during the DNA replication and transcription, by transiently cleaving and rejoining one strand of the DNA duplex. Introduces a single-strand break via transesterification at a target site in duplex DNA. The scissile phosphodiester is attacked by the catalytic tyrosine of the enzyme, resulting in the formation of a DNA-(5'-phosphotyrosyl)-enzyme intermediate and the expulsion of a 3'-OH DNA strand. The free DNA strand then undergoes passage around the unbroken strand, thus removing DNA supercoils. Finally, in the religation step, the DNA 3'-OH attacks the covalent intermediate to expel the active-site tyrosine and restore the DNA phosphodiester backbone.</text>
</comment>
<dbReference type="HAMAP" id="MF_00953">
    <property type="entry name" value="Topoisom_3_prok"/>
    <property type="match status" value="1"/>
</dbReference>
<dbReference type="Gene3D" id="2.70.20.10">
    <property type="entry name" value="Topoisomerase I, domain 3"/>
    <property type="match status" value="1"/>
</dbReference>
<dbReference type="SMART" id="SM00436">
    <property type="entry name" value="TOP1Bc"/>
    <property type="match status" value="1"/>
</dbReference>
<keyword evidence="13" id="KW-1185">Reference proteome</keyword>
<dbReference type="Gene3D" id="1.10.460.10">
    <property type="entry name" value="Topoisomerase I, domain 2"/>
    <property type="match status" value="1"/>
</dbReference>
<evidence type="ECO:0000256" key="5">
    <source>
        <dbReference type="ARBA" id="ARBA00023029"/>
    </source>
</evidence>
<dbReference type="InterPro" id="IPR013826">
    <property type="entry name" value="Topo_IA_cen_sub3"/>
</dbReference>
<comment type="catalytic activity">
    <reaction evidence="1 8">
        <text>ATP-independent breakage of single-stranded DNA, followed by passage and rejoining.</text>
        <dbReference type="EC" id="5.6.2.1"/>
    </reaction>
</comment>
<evidence type="ECO:0000256" key="9">
    <source>
        <dbReference type="SAM" id="MobiDB-lite"/>
    </source>
</evidence>
<accession>A0A6A7KAV4</accession>
<dbReference type="CDD" id="cd03362">
    <property type="entry name" value="TOPRIM_TopoIA_TopoIII"/>
    <property type="match status" value="1"/>
</dbReference>
<feature type="site" description="Interaction with DNA" evidence="8">
    <location>
        <position position="168"/>
    </location>
</feature>
<dbReference type="GO" id="GO:0006265">
    <property type="term" value="P:DNA topological change"/>
    <property type="evidence" value="ECO:0007669"/>
    <property type="project" value="UniProtKB-UniRule"/>
</dbReference>
<dbReference type="AlphaFoldDB" id="A0A6A7KAV4"/>
<feature type="compositionally biased region" description="Basic and acidic residues" evidence="9">
    <location>
        <begin position="683"/>
        <end position="702"/>
    </location>
</feature>
<dbReference type="EC" id="5.6.2.1" evidence="8"/>
<keyword evidence="5 8" id="KW-0799">Topoisomerase</keyword>
<name>A0A6A7KAV4_9FIRM</name>
<feature type="site" description="Interaction with DNA" evidence="8">
    <location>
        <position position="61"/>
    </location>
</feature>